<dbReference type="EMBL" id="CAJVCH010565496">
    <property type="protein sequence ID" value="CAG7832528.1"/>
    <property type="molecule type" value="Genomic_DNA"/>
</dbReference>
<comment type="caution">
    <text evidence="1">The sequence shown here is derived from an EMBL/GenBank/DDBJ whole genome shotgun (WGS) entry which is preliminary data.</text>
</comment>
<organism evidence="1 2">
    <name type="scientific">Allacma fusca</name>
    <dbReference type="NCBI Taxonomy" id="39272"/>
    <lineage>
        <taxon>Eukaryota</taxon>
        <taxon>Metazoa</taxon>
        <taxon>Ecdysozoa</taxon>
        <taxon>Arthropoda</taxon>
        <taxon>Hexapoda</taxon>
        <taxon>Collembola</taxon>
        <taxon>Symphypleona</taxon>
        <taxon>Sminthuridae</taxon>
        <taxon>Allacma</taxon>
    </lineage>
</organism>
<reference evidence="1" key="1">
    <citation type="submission" date="2021-06" db="EMBL/GenBank/DDBJ databases">
        <authorList>
            <person name="Hodson N. C."/>
            <person name="Mongue J. A."/>
            <person name="Jaron S. K."/>
        </authorList>
    </citation>
    <scope>NUCLEOTIDE SEQUENCE</scope>
</reference>
<accession>A0A8J2PJ56</accession>
<evidence type="ECO:0000313" key="2">
    <source>
        <dbReference type="Proteomes" id="UP000708208"/>
    </source>
</evidence>
<protein>
    <submittedName>
        <fullName evidence="1">Uncharacterized protein</fullName>
    </submittedName>
</protein>
<evidence type="ECO:0000313" key="1">
    <source>
        <dbReference type="EMBL" id="CAG7832528.1"/>
    </source>
</evidence>
<dbReference type="AlphaFoldDB" id="A0A8J2PJ56"/>
<keyword evidence="2" id="KW-1185">Reference proteome</keyword>
<sequence length="91" mass="9946">EAQPTFHTCCSVPTNGTGSIVNFDCSEGVGNSSHSTWEAPGYLLYPSLEEPVIFSLQEKNVECTEYSDITVSLLPEERNKSSSNFTLGGYF</sequence>
<feature type="non-terminal residue" evidence="1">
    <location>
        <position position="1"/>
    </location>
</feature>
<gene>
    <name evidence="1" type="ORF">AFUS01_LOCUS42208</name>
</gene>
<dbReference type="Proteomes" id="UP000708208">
    <property type="component" value="Unassembled WGS sequence"/>
</dbReference>
<proteinExistence type="predicted"/>
<name>A0A8J2PJ56_9HEXA</name>
<feature type="non-terminal residue" evidence="1">
    <location>
        <position position="91"/>
    </location>
</feature>